<dbReference type="PANTHER" id="PTHR11758">
    <property type="entry name" value="40S RIBOSOMAL PROTEIN S15A"/>
    <property type="match status" value="1"/>
</dbReference>
<feature type="region of interest" description="Disordered" evidence="4">
    <location>
        <begin position="326"/>
        <end position="381"/>
    </location>
</feature>
<gene>
    <name evidence="6" type="ORF">DVH24_035797</name>
</gene>
<evidence type="ECO:0000256" key="2">
    <source>
        <dbReference type="ARBA" id="ARBA00022980"/>
    </source>
</evidence>
<evidence type="ECO:0000259" key="5">
    <source>
        <dbReference type="SMART" id="SM01083"/>
    </source>
</evidence>
<dbReference type="STRING" id="3750.A0A498JME7"/>
<keyword evidence="2" id="KW-0689">Ribosomal protein</keyword>
<feature type="domain" description="CBF1-interacting co-repressor CIR N-terminal" evidence="5">
    <location>
        <begin position="49"/>
        <end position="85"/>
    </location>
</feature>
<sequence>KIATIIKERKDLQALQIQIRRWCHFRRKPCCLLLLYRRRTALKFLNKKGWHTGSLWNIENVWKAEQKRDAEDKKLDELRKQIVEKHEHSEFHLLHGYQTPIGSQVFQYSAPSSRHSCDALQLPSKSSPPFSLQIRERATRLRATPHPSYASKPPSLSEFKKFDVTDDLNNVAPSTPSLIFVSANTDDLLVIAAATVGSATSWLPPAPSLFSLRNTVLVIGDIEGKLHVPFGLLQRRDEGKRQVMIHSSSKVIIKFILVMQRHGYMGEFEYVDNHRVGKIMVELKERLNMCGVISPRFDKEHNDLKSGAAQEEHNDEQSCAQILKKQKEKTKKKQKKKLHVSMSTGEKKKLAFIPQTAQPLPQKKKQKQSIKQKKIKRSRHN</sequence>
<evidence type="ECO:0000256" key="1">
    <source>
        <dbReference type="ARBA" id="ARBA00006471"/>
    </source>
</evidence>
<dbReference type="GO" id="GO:0005840">
    <property type="term" value="C:ribosome"/>
    <property type="evidence" value="ECO:0007669"/>
    <property type="project" value="UniProtKB-KW"/>
</dbReference>
<dbReference type="GO" id="GO:0003735">
    <property type="term" value="F:structural constituent of ribosome"/>
    <property type="evidence" value="ECO:0007669"/>
    <property type="project" value="InterPro"/>
</dbReference>
<comment type="caution">
    <text evidence="6">The sequence shown here is derived from an EMBL/GenBank/DDBJ whole genome shotgun (WGS) entry which is preliminary data.</text>
</comment>
<dbReference type="Proteomes" id="UP000290289">
    <property type="component" value="Chromosome 6"/>
</dbReference>
<dbReference type="InterPro" id="IPR019339">
    <property type="entry name" value="CIR_N_dom"/>
</dbReference>
<evidence type="ECO:0000256" key="4">
    <source>
        <dbReference type="SAM" id="MobiDB-lite"/>
    </source>
</evidence>
<organism evidence="6 7">
    <name type="scientific">Malus domestica</name>
    <name type="common">Apple</name>
    <name type="synonym">Pyrus malus</name>
    <dbReference type="NCBI Taxonomy" id="3750"/>
    <lineage>
        <taxon>Eukaryota</taxon>
        <taxon>Viridiplantae</taxon>
        <taxon>Streptophyta</taxon>
        <taxon>Embryophyta</taxon>
        <taxon>Tracheophyta</taxon>
        <taxon>Spermatophyta</taxon>
        <taxon>Magnoliopsida</taxon>
        <taxon>eudicotyledons</taxon>
        <taxon>Gunneridae</taxon>
        <taxon>Pentapetalae</taxon>
        <taxon>rosids</taxon>
        <taxon>fabids</taxon>
        <taxon>Rosales</taxon>
        <taxon>Rosaceae</taxon>
        <taxon>Amygdaloideae</taxon>
        <taxon>Maleae</taxon>
        <taxon>Malus</taxon>
    </lineage>
</organism>
<dbReference type="SMART" id="SM01083">
    <property type="entry name" value="Cir_N"/>
    <property type="match status" value="1"/>
</dbReference>
<dbReference type="InterPro" id="IPR035987">
    <property type="entry name" value="Ribosomal_uS8_sf"/>
</dbReference>
<dbReference type="SUPFAM" id="SSF56047">
    <property type="entry name" value="Ribosomal protein S8"/>
    <property type="match status" value="1"/>
</dbReference>
<proteinExistence type="inferred from homology"/>
<evidence type="ECO:0000313" key="7">
    <source>
        <dbReference type="Proteomes" id="UP000290289"/>
    </source>
</evidence>
<dbReference type="Gene3D" id="3.30.1370.30">
    <property type="match status" value="1"/>
</dbReference>
<accession>A0A498JME7</accession>
<protein>
    <recommendedName>
        <fullName evidence="5">CBF1-interacting co-repressor CIR N-terminal domain-containing protein</fullName>
    </recommendedName>
</protein>
<evidence type="ECO:0000256" key="3">
    <source>
        <dbReference type="ARBA" id="ARBA00023274"/>
    </source>
</evidence>
<feature type="compositionally biased region" description="Basic residues" evidence="4">
    <location>
        <begin position="326"/>
        <end position="339"/>
    </location>
</feature>
<dbReference type="InterPro" id="IPR000630">
    <property type="entry name" value="Ribosomal_uS8"/>
</dbReference>
<dbReference type="GO" id="GO:0006412">
    <property type="term" value="P:translation"/>
    <property type="evidence" value="ECO:0007669"/>
    <property type="project" value="InterPro"/>
</dbReference>
<feature type="non-terminal residue" evidence="6">
    <location>
        <position position="1"/>
    </location>
</feature>
<feature type="compositionally biased region" description="Basic residues" evidence="4">
    <location>
        <begin position="362"/>
        <end position="381"/>
    </location>
</feature>
<dbReference type="Pfam" id="PF10197">
    <property type="entry name" value="Cir_N"/>
    <property type="match status" value="1"/>
</dbReference>
<dbReference type="EMBL" id="RDQH01000332">
    <property type="protein sequence ID" value="RXH97129.1"/>
    <property type="molecule type" value="Genomic_DNA"/>
</dbReference>
<reference evidence="6 7" key="1">
    <citation type="submission" date="2018-10" db="EMBL/GenBank/DDBJ databases">
        <title>A high-quality apple genome assembly.</title>
        <authorList>
            <person name="Hu J."/>
        </authorList>
    </citation>
    <scope>NUCLEOTIDE SEQUENCE [LARGE SCALE GENOMIC DNA]</scope>
    <source>
        <strain evidence="7">cv. HFTH1</strain>
        <tissue evidence="6">Young leaf</tissue>
    </source>
</reference>
<name>A0A498JME7_MALDO</name>
<dbReference type="GO" id="GO:1990904">
    <property type="term" value="C:ribonucleoprotein complex"/>
    <property type="evidence" value="ECO:0007669"/>
    <property type="project" value="UniProtKB-KW"/>
</dbReference>
<dbReference type="AlphaFoldDB" id="A0A498JME7"/>
<evidence type="ECO:0000313" key="6">
    <source>
        <dbReference type="EMBL" id="RXH97129.1"/>
    </source>
</evidence>
<keyword evidence="7" id="KW-1185">Reference proteome</keyword>
<comment type="similarity">
    <text evidence="1">Belongs to the universal ribosomal protein uS8 family.</text>
</comment>
<keyword evidence="3" id="KW-0687">Ribonucleoprotein</keyword>